<protein>
    <submittedName>
        <fullName evidence="3">Hemerythrin domain-containing protein</fullName>
    </submittedName>
</protein>
<gene>
    <name evidence="3" type="ORF">D1224_02015</name>
</gene>
<keyword evidence="1" id="KW-0175">Coiled coil</keyword>
<evidence type="ECO:0000256" key="1">
    <source>
        <dbReference type="SAM" id="Coils"/>
    </source>
</evidence>
<organism evidence="3 4">
    <name type="scientific">Henriciella barbarensis</name>
    <dbReference type="NCBI Taxonomy" id="86342"/>
    <lineage>
        <taxon>Bacteria</taxon>
        <taxon>Pseudomonadati</taxon>
        <taxon>Pseudomonadota</taxon>
        <taxon>Alphaproteobacteria</taxon>
        <taxon>Hyphomonadales</taxon>
        <taxon>Hyphomonadaceae</taxon>
        <taxon>Henriciella</taxon>
    </lineage>
</organism>
<sequence length="158" mass="18394">MSTIYETLKQDHDKHREMLDLIASTSGDNEMRRDVWDKFYHDVSAHAAAEEETFYSKLIATEDGQPEGRHSVAEHKELDDLMEELNDTDMSSPGWLAKFKQLKERYEHHMDEEENDVFPVAKETVGKDGNEKLGSAFEKRKEAEFELVEEKAEDKLEE</sequence>
<feature type="domain" description="Hemerythrin-like" evidence="2">
    <location>
        <begin position="3"/>
        <end position="120"/>
    </location>
</feature>
<accession>A0A399R5J2</accession>
<dbReference type="CDD" id="cd12108">
    <property type="entry name" value="Hr-like"/>
    <property type="match status" value="1"/>
</dbReference>
<dbReference type="PANTHER" id="PTHR35585:SF1">
    <property type="entry name" value="HHE DOMAIN PROTEIN (AFU_ORTHOLOGUE AFUA_4G00730)"/>
    <property type="match status" value="1"/>
</dbReference>
<dbReference type="Proteomes" id="UP000265431">
    <property type="component" value="Unassembled WGS sequence"/>
</dbReference>
<evidence type="ECO:0000259" key="2">
    <source>
        <dbReference type="Pfam" id="PF01814"/>
    </source>
</evidence>
<dbReference type="OrthoDB" id="5523420at2"/>
<dbReference type="AlphaFoldDB" id="A0A399R5J2"/>
<name>A0A399R5J2_9PROT</name>
<dbReference type="InterPro" id="IPR012312">
    <property type="entry name" value="Hemerythrin-like"/>
</dbReference>
<reference evidence="3 4" key="1">
    <citation type="submission" date="2018-08" db="EMBL/GenBank/DDBJ databases">
        <title>Henriciella mobilis sp. nov., isolated from seawater.</title>
        <authorList>
            <person name="Cheng H."/>
            <person name="Wu Y.-H."/>
            <person name="Xu X.-W."/>
            <person name="Guo L.-L."/>
        </authorList>
    </citation>
    <scope>NUCLEOTIDE SEQUENCE [LARGE SCALE GENOMIC DNA]</scope>
    <source>
        <strain evidence="3 4">CCUG66934</strain>
    </source>
</reference>
<keyword evidence="4" id="KW-1185">Reference proteome</keyword>
<dbReference type="Gene3D" id="1.20.120.520">
    <property type="entry name" value="nmb1532 protein domain like"/>
    <property type="match status" value="1"/>
</dbReference>
<evidence type="ECO:0000313" key="3">
    <source>
        <dbReference type="EMBL" id="RIJ25914.1"/>
    </source>
</evidence>
<dbReference type="RefSeq" id="WP_119378264.1">
    <property type="nucleotide sequence ID" value="NZ_QWGB01000004.1"/>
</dbReference>
<dbReference type="PANTHER" id="PTHR35585">
    <property type="entry name" value="HHE DOMAIN PROTEIN (AFU_ORTHOLOGUE AFUA_4G00730)"/>
    <property type="match status" value="1"/>
</dbReference>
<feature type="coiled-coil region" evidence="1">
    <location>
        <begin position="96"/>
        <end position="158"/>
    </location>
</feature>
<proteinExistence type="predicted"/>
<dbReference type="EMBL" id="QWGB01000004">
    <property type="protein sequence ID" value="RIJ25914.1"/>
    <property type="molecule type" value="Genomic_DNA"/>
</dbReference>
<dbReference type="Pfam" id="PF01814">
    <property type="entry name" value="Hemerythrin"/>
    <property type="match status" value="1"/>
</dbReference>
<comment type="caution">
    <text evidence="3">The sequence shown here is derived from an EMBL/GenBank/DDBJ whole genome shotgun (WGS) entry which is preliminary data.</text>
</comment>
<evidence type="ECO:0000313" key="4">
    <source>
        <dbReference type="Proteomes" id="UP000265431"/>
    </source>
</evidence>